<dbReference type="InterPro" id="IPR006775">
    <property type="entry name" value="GH116_catalytic"/>
</dbReference>
<dbReference type="OrthoDB" id="730489at2759"/>
<reference evidence="2 3" key="1">
    <citation type="submission" date="2018-11" db="EMBL/GenBank/DDBJ databases">
        <authorList>
            <consortium name="Pathogen Informatics"/>
        </authorList>
    </citation>
    <scope>NUCLEOTIDE SEQUENCE [LARGE SCALE GENOMIC DNA]</scope>
</reference>
<keyword evidence="3" id="KW-1185">Reference proteome</keyword>
<dbReference type="EMBL" id="UYRT01012425">
    <property type="protein sequence ID" value="VDK51827.1"/>
    <property type="molecule type" value="Genomic_DNA"/>
</dbReference>
<feature type="domain" description="Glycosyl-hydrolase family 116 catalytic region" evidence="1">
    <location>
        <begin position="1"/>
        <end position="55"/>
    </location>
</feature>
<evidence type="ECO:0000313" key="3">
    <source>
        <dbReference type="Proteomes" id="UP000271098"/>
    </source>
</evidence>
<accession>A0A3P6R0A3</accession>
<gene>
    <name evidence="2" type="ORF">GPUH_LOCUS5701</name>
</gene>
<dbReference type="GO" id="GO:0004553">
    <property type="term" value="F:hydrolase activity, hydrolyzing O-glycosyl compounds"/>
    <property type="evidence" value="ECO:0007669"/>
    <property type="project" value="InterPro"/>
</dbReference>
<dbReference type="Pfam" id="PF04685">
    <property type="entry name" value="DUF608"/>
    <property type="match status" value="1"/>
</dbReference>
<dbReference type="Proteomes" id="UP000271098">
    <property type="component" value="Unassembled WGS sequence"/>
</dbReference>
<name>A0A3P6R0A3_9BILA</name>
<organism evidence="2 3">
    <name type="scientific">Gongylonema pulchrum</name>
    <dbReference type="NCBI Taxonomy" id="637853"/>
    <lineage>
        <taxon>Eukaryota</taxon>
        <taxon>Metazoa</taxon>
        <taxon>Ecdysozoa</taxon>
        <taxon>Nematoda</taxon>
        <taxon>Chromadorea</taxon>
        <taxon>Rhabditida</taxon>
        <taxon>Spirurina</taxon>
        <taxon>Spiruromorpha</taxon>
        <taxon>Spiruroidea</taxon>
        <taxon>Gongylonematidae</taxon>
        <taxon>Gongylonema</taxon>
    </lineage>
</organism>
<evidence type="ECO:0000313" key="2">
    <source>
        <dbReference type="EMBL" id="VDK51827.1"/>
    </source>
</evidence>
<protein>
    <recommendedName>
        <fullName evidence="1">Glycosyl-hydrolase family 116 catalytic region domain-containing protein</fullName>
    </recommendedName>
</protein>
<proteinExistence type="predicted"/>
<sequence length="85" mass="10334">MKYVLTCCRDYWCILDRDKRFLQKVWPVIKHLIAEALECWDQDGDCMIENFVLTVDAYGWHHYVPQLHSPKKPTILRQQYGTWIY</sequence>
<dbReference type="AlphaFoldDB" id="A0A3P6R0A3"/>
<evidence type="ECO:0000259" key="1">
    <source>
        <dbReference type="Pfam" id="PF04685"/>
    </source>
</evidence>